<accession>A0A2W2F1R5</accession>
<dbReference type="CDD" id="cd20625">
    <property type="entry name" value="CYP164-like"/>
    <property type="match status" value="1"/>
</dbReference>
<proteinExistence type="inferred from homology"/>
<keyword evidence="6 7" id="KW-0503">Monooxygenase</keyword>
<dbReference type="InterPro" id="IPR002397">
    <property type="entry name" value="Cyt_P450_B"/>
</dbReference>
<dbReference type="InterPro" id="IPR017972">
    <property type="entry name" value="Cyt_P450_CS"/>
</dbReference>
<gene>
    <name evidence="8" type="ORF">C1J01_23770</name>
</gene>
<dbReference type="AlphaFoldDB" id="A0A2W2F1R5"/>
<organism evidence="8 9">
    <name type="scientific">Nonomuraea aridisoli</name>
    <dbReference type="NCBI Taxonomy" id="2070368"/>
    <lineage>
        <taxon>Bacteria</taxon>
        <taxon>Bacillati</taxon>
        <taxon>Actinomycetota</taxon>
        <taxon>Actinomycetes</taxon>
        <taxon>Streptosporangiales</taxon>
        <taxon>Streptosporangiaceae</taxon>
        <taxon>Nonomuraea</taxon>
    </lineage>
</organism>
<keyword evidence="9" id="KW-1185">Reference proteome</keyword>
<evidence type="ECO:0000256" key="5">
    <source>
        <dbReference type="ARBA" id="ARBA00023004"/>
    </source>
</evidence>
<dbReference type="Proteomes" id="UP000249304">
    <property type="component" value="Unassembled WGS sequence"/>
</dbReference>
<keyword evidence="2 7" id="KW-0349">Heme</keyword>
<dbReference type="InterPro" id="IPR036396">
    <property type="entry name" value="Cyt_P450_sf"/>
</dbReference>
<dbReference type="InterPro" id="IPR001128">
    <property type="entry name" value="Cyt_P450"/>
</dbReference>
<evidence type="ECO:0000256" key="3">
    <source>
        <dbReference type="ARBA" id="ARBA00022723"/>
    </source>
</evidence>
<evidence type="ECO:0000256" key="1">
    <source>
        <dbReference type="ARBA" id="ARBA00010617"/>
    </source>
</evidence>
<keyword evidence="3 7" id="KW-0479">Metal-binding</keyword>
<comment type="similarity">
    <text evidence="1 7">Belongs to the cytochrome P450 family.</text>
</comment>
<dbReference type="Gene3D" id="1.10.630.10">
    <property type="entry name" value="Cytochrome P450"/>
    <property type="match status" value="1"/>
</dbReference>
<dbReference type="GO" id="GO:0005506">
    <property type="term" value="F:iron ion binding"/>
    <property type="evidence" value="ECO:0007669"/>
    <property type="project" value="InterPro"/>
</dbReference>
<dbReference type="PRINTS" id="PR00385">
    <property type="entry name" value="P450"/>
</dbReference>
<dbReference type="GO" id="GO:0016705">
    <property type="term" value="F:oxidoreductase activity, acting on paired donors, with incorporation or reduction of molecular oxygen"/>
    <property type="evidence" value="ECO:0007669"/>
    <property type="project" value="InterPro"/>
</dbReference>
<evidence type="ECO:0000313" key="8">
    <source>
        <dbReference type="EMBL" id="PZG15547.1"/>
    </source>
</evidence>
<reference evidence="8 9" key="1">
    <citation type="submission" date="2018-01" db="EMBL/GenBank/DDBJ databases">
        <title>Draft genome sequence of Nonomuraea sp. KC333.</title>
        <authorList>
            <person name="Sahin N."/>
            <person name="Saygin H."/>
            <person name="Ay H."/>
        </authorList>
    </citation>
    <scope>NUCLEOTIDE SEQUENCE [LARGE SCALE GENOMIC DNA]</scope>
    <source>
        <strain evidence="8 9">KC333</strain>
    </source>
</reference>
<protein>
    <submittedName>
        <fullName evidence="8">Cytochrome P450</fullName>
    </submittedName>
</protein>
<sequence>MDPPDHTRLRGLVSRAFTPRMLERLRPRVEAITADLIGALPEEADLVSGLAYPLPVMVISEMLGVAPEDHLRFRGWSESLARGLDPILTDDLAAESGRAAQEFRDYFRELIAIRRERPGDDLLSALTQVSELTEGELLATCVLLLVAGHETTVNLIANGVLNLTRHGLLKHAAEHPKQVVEEVLRYDPPVQLTARQALRDVELGGVPVPAGTRVMALIGAANRDPAVFPDPDRFDVTRDPGRHLAFGLGIHFCLGATLARMEGEIALSALATAAPELEVADPEPPYKGNLVLRGLAALPVRLRR</sequence>
<comment type="caution">
    <text evidence="8">The sequence shown here is derived from an EMBL/GenBank/DDBJ whole genome shotgun (WGS) entry which is preliminary data.</text>
</comment>
<evidence type="ECO:0000256" key="4">
    <source>
        <dbReference type="ARBA" id="ARBA00023002"/>
    </source>
</evidence>
<dbReference type="PANTHER" id="PTHR46696:SF1">
    <property type="entry name" value="CYTOCHROME P450 YJIB-RELATED"/>
    <property type="match status" value="1"/>
</dbReference>
<dbReference type="SUPFAM" id="SSF48264">
    <property type="entry name" value="Cytochrome P450"/>
    <property type="match status" value="1"/>
</dbReference>
<dbReference type="EMBL" id="POUD01000103">
    <property type="protein sequence ID" value="PZG15547.1"/>
    <property type="molecule type" value="Genomic_DNA"/>
</dbReference>
<evidence type="ECO:0000313" key="9">
    <source>
        <dbReference type="Proteomes" id="UP000249304"/>
    </source>
</evidence>
<evidence type="ECO:0000256" key="7">
    <source>
        <dbReference type="RuleBase" id="RU000461"/>
    </source>
</evidence>
<keyword evidence="4 7" id="KW-0560">Oxidoreductase</keyword>
<keyword evidence="5 7" id="KW-0408">Iron</keyword>
<evidence type="ECO:0000256" key="6">
    <source>
        <dbReference type="ARBA" id="ARBA00023033"/>
    </source>
</evidence>
<dbReference type="PRINTS" id="PR00359">
    <property type="entry name" value="BP450"/>
</dbReference>
<dbReference type="OrthoDB" id="4133219at2"/>
<name>A0A2W2F1R5_9ACTN</name>
<dbReference type="GO" id="GO:0004497">
    <property type="term" value="F:monooxygenase activity"/>
    <property type="evidence" value="ECO:0007669"/>
    <property type="project" value="UniProtKB-KW"/>
</dbReference>
<dbReference type="FunFam" id="1.10.630.10:FF:000018">
    <property type="entry name" value="Cytochrome P450 monooxygenase"/>
    <property type="match status" value="1"/>
</dbReference>
<dbReference type="GO" id="GO:0020037">
    <property type="term" value="F:heme binding"/>
    <property type="evidence" value="ECO:0007669"/>
    <property type="project" value="InterPro"/>
</dbReference>
<dbReference type="Pfam" id="PF00067">
    <property type="entry name" value="p450"/>
    <property type="match status" value="1"/>
</dbReference>
<dbReference type="PROSITE" id="PS00086">
    <property type="entry name" value="CYTOCHROME_P450"/>
    <property type="match status" value="1"/>
</dbReference>
<dbReference type="PANTHER" id="PTHR46696">
    <property type="entry name" value="P450, PUTATIVE (EUROFUNG)-RELATED"/>
    <property type="match status" value="1"/>
</dbReference>
<evidence type="ECO:0000256" key="2">
    <source>
        <dbReference type="ARBA" id="ARBA00022617"/>
    </source>
</evidence>